<keyword evidence="7 15" id="KW-0812">Transmembrane</keyword>
<proteinExistence type="inferred from homology"/>
<dbReference type="UniPathway" id="UPA00378"/>
<organism evidence="17 18">
    <name type="scientific">Fistulina hepatica ATCC 64428</name>
    <dbReference type="NCBI Taxonomy" id="1128425"/>
    <lineage>
        <taxon>Eukaryota</taxon>
        <taxon>Fungi</taxon>
        <taxon>Dikarya</taxon>
        <taxon>Basidiomycota</taxon>
        <taxon>Agaricomycotina</taxon>
        <taxon>Agaricomycetes</taxon>
        <taxon>Agaricomycetidae</taxon>
        <taxon>Agaricales</taxon>
        <taxon>Fistulinaceae</taxon>
        <taxon>Fistulina</taxon>
    </lineage>
</organism>
<evidence type="ECO:0000256" key="5">
    <source>
        <dbReference type="ARBA" id="ARBA00022676"/>
    </source>
</evidence>
<dbReference type="InterPro" id="IPR036300">
    <property type="entry name" value="MIR_dom_sf"/>
</dbReference>
<evidence type="ECO:0000256" key="8">
    <source>
        <dbReference type="ARBA" id="ARBA00022737"/>
    </source>
</evidence>
<feature type="domain" description="MIR" evidence="16">
    <location>
        <begin position="468"/>
        <end position="524"/>
    </location>
</feature>
<evidence type="ECO:0000256" key="12">
    <source>
        <dbReference type="ARBA" id="ARBA00023180"/>
    </source>
</evidence>
<dbReference type="GO" id="GO:0004169">
    <property type="term" value="F:dolichyl-phosphate-mannose-protein mannosyltransferase activity"/>
    <property type="evidence" value="ECO:0007669"/>
    <property type="project" value="UniProtKB-UniRule"/>
</dbReference>
<evidence type="ECO:0000259" key="16">
    <source>
        <dbReference type="PROSITE" id="PS50919"/>
    </source>
</evidence>
<evidence type="ECO:0000256" key="2">
    <source>
        <dbReference type="ARBA" id="ARBA00004922"/>
    </source>
</evidence>
<evidence type="ECO:0000256" key="4">
    <source>
        <dbReference type="ARBA" id="ARBA00012839"/>
    </source>
</evidence>
<dbReference type="SUPFAM" id="SSF82109">
    <property type="entry name" value="MIR domain"/>
    <property type="match status" value="1"/>
</dbReference>
<dbReference type="PROSITE" id="PS50919">
    <property type="entry name" value="MIR"/>
    <property type="match status" value="3"/>
</dbReference>
<evidence type="ECO:0000256" key="6">
    <source>
        <dbReference type="ARBA" id="ARBA00022679"/>
    </source>
</evidence>
<evidence type="ECO:0000256" key="11">
    <source>
        <dbReference type="ARBA" id="ARBA00023136"/>
    </source>
</evidence>
<dbReference type="Proteomes" id="UP000054144">
    <property type="component" value="Unassembled WGS sequence"/>
</dbReference>
<accession>A0A0D7ALE1</accession>
<keyword evidence="18" id="KW-1185">Reference proteome</keyword>
<evidence type="ECO:0000313" key="18">
    <source>
        <dbReference type="Proteomes" id="UP000054144"/>
    </source>
</evidence>
<dbReference type="PANTHER" id="PTHR10050">
    <property type="entry name" value="DOLICHYL-PHOSPHATE-MANNOSE--PROTEIN MANNOSYLTRANSFERASE"/>
    <property type="match status" value="1"/>
</dbReference>
<keyword evidence="12" id="KW-0325">Glycoprotein</keyword>
<feature type="transmembrane region" description="Helical" evidence="15">
    <location>
        <begin position="279"/>
        <end position="298"/>
    </location>
</feature>
<reference evidence="17 18" key="1">
    <citation type="journal article" date="2015" name="Fungal Genet. Biol.">
        <title>Evolution of novel wood decay mechanisms in Agaricales revealed by the genome sequences of Fistulina hepatica and Cylindrobasidium torrendii.</title>
        <authorList>
            <person name="Floudas D."/>
            <person name="Held B.W."/>
            <person name="Riley R."/>
            <person name="Nagy L.G."/>
            <person name="Koehler G."/>
            <person name="Ransdell A.S."/>
            <person name="Younus H."/>
            <person name="Chow J."/>
            <person name="Chiniquy J."/>
            <person name="Lipzen A."/>
            <person name="Tritt A."/>
            <person name="Sun H."/>
            <person name="Haridas S."/>
            <person name="LaButti K."/>
            <person name="Ohm R.A."/>
            <person name="Kues U."/>
            <person name="Blanchette R.A."/>
            <person name="Grigoriev I.V."/>
            <person name="Minto R.E."/>
            <person name="Hibbett D.S."/>
        </authorList>
    </citation>
    <scope>NUCLEOTIDE SEQUENCE [LARGE SCALE GENOMIC DNA]</scope>
    <source>
        <strain evidence="17 18">ATCC 64428</strain>
    </source>
</reference>
<keyword evidence="8" id="KW-0677">Repeat</keyword>
<dbReference type="GO" id="GO:0031502">
    <property type="term" value="C:dolichyl-phosphate-mannose-protein mannosyltransferase complex"/>
    <property type="evidence" value="ECO:0007669"/>
    <property type="project" value="UniProtKB-ARBA"/>
</dbReference>
<dbReference type="Pfam" id="PF16192">
    <property type="entry name" value="PMT_4TMC"/>
    <property type="match status" value="1"/>
</dbReference>
<keyword evidence="10 15" id="KW-1133">Transmembrane helix</keyword>
<evidence type="ECO:0000313" key="17">
    <source>
        <dbReference type="EMBL" id="KIY52574.1"/>
    </source>
</evidence>
<evidence type="ECO:0000256" key="3">
    <source>
        <dbReference type="ARBA" id="ARBA00007222"/>
    </source>
</evidence>
<dbReference type="Gene3D" id="2.80.10.50">
    <property type="match status" value="1"/>
</dbReference>
<feature type="transmembrane region" description="Helical" evidence="15">
    <location>
        <begin position="99"/>
        <end position="121"/>
    </location>
</feature>
<evidence type="ECO:0000256" key="9">
    <source>
        <dbReference type="ARBA" id="ARBA00022824"/>
    </source>
</evidence>
<comment type="function">
    <text evidence="15">Transfers mannose from Dol-P-mannose to Ser or Thr residues on proteins.</text>
</comment>
<feature type="domain" description="MIR" evidence="16">
    <location>
        <begin position="332"/>
        <end position="386"/>
    </location>
</feature>
<feature type="transmembrane region" description="Helical" evidence="15">
    <location>
        <begin position="639"/>
        <end position="657"/>
    </location>
</feature>
<comment type="catalytic activity">
    <reaction evidence="14 15">
        <text>a di-trans,poly-cis-dolichyl beta-D-mannosyl phosphate + L-seryl-[protein] = 3-O-(alpha-D-mannosyl)-L-seryl-[protein] + a di-trans,poly-cis-dolichyl phosphate + H(+)</text>
        <dbReference type="Rhea" id="RHEA:17377"/>
        <dbReference type="Rhea" id="RHEA-COMP:9863"/>
        <dbReference type="Rhea" id="RHEA-COMP:13546"/>
        <dbReference type="Rhea" id="RHEA-COMP:19498"/>
        <dbReference type="Rhea" id="RHEA-COMP:19501"/>
        <dbReference type="ChEBI" id="CHEBI:15378"/>
        <dbReference type="ChEBI" id="CHEBI:29999"/>
        <dbReference type="ChEBI" id="CHEBI:57683"/>
        <dbReference type="ChEBI" id="CHEBI:58211"/>
        <dbReference type="ChEBI" id="CHEBI:137321"/>
        <dbReference type="EC" id="2.4.1.109"/>
    </reaction>
</comment>
<evidence type="ECO:0000256" key="14">
    <source>
        <dbReference type="ARBA" id="ARBA00045102"/>
    </source>
</evidence>
<dbReference type="Pfam" id="PF02815">
    <property type="entry name" value="MIR"/>
    <property type="match status" value="1"/>
</dbReference>
<comment type="similarity">
    <text evidence="3 15">Belongs to the glycosyltransferase 39 family.</text>
</comment>
<evidence type="ECO:0000256" key="13">
    <source>
        <dbReference type="ARBA" id="ARBA00045085"/>
    </source>
</evidence>
<dbReference type="Pfam" id="PF02366">
    <property type="entry name" value="PMT"/>
    <property type="match status" value="1"/>
</dbReference>
<keyword evidence="11 15" id="KW-0472">Membrane</keyword>
<keyword evidence="9 15" id="KW-0256">Endoplasmic reticulum</keyword>
<dbReference type="EMBL" id="KN881639">
    <property type="protein sequence ID" value="KIY52574.1"/>
    <property type="molecule type" value="Genomic_DNA"/>
</dbReference>
<dbReference type="CDD" id="cd23283">
    <property type="entry name" value="beta-trefoil_MIR_PMT1-like"/>
    <property type="match status" value="1"/>
</dbReference>
<feature type="transmembrane region" description="Helical" evidence="15">
    <location>
        <begin position="247"/>
        <end position="267"/>
    </location>
</feature>
<keyword evidence="6 15" id="KW-0808">Transferase</keyword>
<feature type="transmembrane region" description="Helical" evidence="15">
    <location>
        <begin position="598"/>
        <end position="619"/>
    </location>
</feature>
<dbReference type="EC" id="2.4.1.109" evidence="4 15"/>
<feature type="transmembrane region" description="Helical" evidence="15">
    <location>
        <begin position="663"/>
        <end position="685"/>
    </location>
</feature>
<keyword evidence="5 15" id="KW-0328">Glycosyltransferase</keyword>
<dbReference type="InterPro" id="IPR027005">
    <property type="entry name" value="PMT-like"/>
</dbReference>
<dbReference type="OrthoDB" id="292747at2759"/>
<dbReference type="AlphaFoldDB" id="A0A0D7ALE1"/>
<dbReference type="InterPro" id="IPR016093">
    <property type="entry name" value="MIR_motif"/>
</dbReference>
<gene>
    <name evidence="17" type="ORF">FISHEDRAFT_34990</name>
</gene>
<evidence type="ECO:0000256" key="1">
    <source>
        <dbReference type="ARBA" id="ARBA00004477"/>
    </source>
</evidence>
<evidence type="ECO:0000256" key="7">
    <source>
        <dbReference type="ARBA" id="ARBA00022692"/>
    </source>
</evidence>
<name>A0A0D7ALE1_9AGAR</name>
<dbReference type="FunFam" id="2.80.10.50:FF:000034">
    <property type="entry name" value="Dolichyl-phosphate-mannose-protein mannosyltransferase 1"/>
    <property type="match status" value="1"/>
</dbReference>
<comment type="catalytic activity">
    <reaction evidence="13 15">
        <text>a di-trans,poly-cis-dolichyl beta-D-mannosyl phosphate + L-threonyl-[protein] = 3-O-(alpha-D-mannosyl)-L-threonyl-[protein] + a di-trans,poly-cis-dolichyl phosphate + H(+)</text>
        <dbReference type="Rhea" id="RHEA:53396"/>
        <dbReference type="Rhea" id="RHEA-COMP:11060"/>
        <dbReference type="Rhea" id="RHEA-COMP:13547"/>
        <dbReference type="Rhea" id="RHEA-COMP:19498"/>
        <dbReference type="Rhea" id="RHEA-COMP:19501"/>
        <dbReference type="ChEBI" id="CHEBI:15378"/>
        <dbReference type="ChEBI" id="CHEBI:30013"/>
        <dbReference type="ChEBI" id="CHEBI:57683"/>
        <dbReference type="ChEBI" id="CHEBI:58211"/>
        <dbReference type="ChEBI" id="CHEBI:137323"/>
        <dbReference type="EC" id="2.4.1.109"/>
    </reaction>
</comment>
<sequence length="743" mass="85653">MSVRARRAPSPPQLHPYSRSDFLDADERRAAAAKGLPPGRTRRFPSGGLNLTHAEIKLLATVVVLAVFVRLYRISAPDSVVFDEVHFGKFAGKYIKTQYFVDVHPPLAKLLITFAAFIFGYDGHFDFKDIAKVYDENVPYVAMRMVPALLGIATIPLSYLTLRALDCRATTALLASLFITFENGLITQSRHILLDSPLLFFTALTIFAWVCFCNEDKHEPFTDSWWRWLILSGLSLGAVVSCKWVGLFTIATVGFSTIHQLWLLLGDLRTPPRLFMKHFFARALCLILIPMVFYMIMFKIHFMILNNSGDGDGFMSSEFQHTLHGKGMADTYADVAVGSEIAIRHLNTQGGYLHSHPHNYPGGSTQQQVTLYPHRDSNNNWRVLNATAADPYDYQEQPASHITNGMHIKLRHILTHKSLHSHDVRPPVSDVDFQNEVSAYGMEDFAGDMNDDWIVEIESGDRRDRHAEDRIRTLATKFRLRHALQGCYLFSHKVKLPEWGYEQQEVTCNKNAVRDNSLWYVETSDHQKFPADAEKVNYPLPGFFAKFFELQQVMWTTNAGLTDRHTFDSRPDAWPRLRRGINFWVRDHRQIYLLGNPMVWWLSSLSVFAYIAVRGFLILRAKRGYRDFDNSKLVKYDTLCSFLFMGWLLHYSPFFLMGRQLFLHHYFPALYFAILMLCAVFDLATSALRPKVRLQVAAVLVILAVWNYRYFSPLAYGTPWTRAECERARWLKTWDFSWYVIFP</sequence>
<evidence type="ECO:0000256" key="15">
    <source>
        <dbReference type="RuleBase" id="RU367007"/>
    </source>
</evidence>
<feature type="transmembrane region" description="Helical" evidence="15">
    <location>
        <begin position="141"/>
        <end position="162"/>
    </location>
</feature>
<feature type="domain" description="MIR" evidence="16">
    <location>
        <begin position="399"/>
        <end position="458"/>
    </location>
</feature>
<dbReference type="PANTHER" id="PTHR10050:SF50">
    <property type="entry name" value="DOLICHYL-PHOSPHATE-MANNOSE--PROTEIN MANNOSYLTRANSFERASE 1-RELATED"/>
    <property type="match status" value="1"/>
</dbReference>
<comment type="pathway">
    <text evidence="2 15">Protein modification; protein glycosylation.</text>
</comment>
<protein>
    <recommendedName>
        <fullName evidence="4 15">Dolichyl-phosphate-mannose--protein mannosyltransferase</fullName>
        <ecNumber evidence="4 15">2.4.1.109</ecNumber>
    </recommendedName>
</protein>
<comment type="subcellular location">
    <subcellularLocation>
        <location evidence="1 15">Endoplasmic reticulum membrane</location>
        <topology evidence="1 15">Multi-pass membrane protein</topology>
    </subcellularLocation>
</comment>
<dbReference type="InterPro" id="IPR032421">
    <property type="entry name" value="PMT_4TMC"/>
</dbReference>
<evidence type="ECO:0000256" key="10">
    <source>
        <dbReference type="ARBA" id="ARBA00022989"/>
    </source>
</evidence>
<dbReference type="SMART" id="SM00472">
    <property type="entry name" value="MIR"/>
    <property type="match status" value="3"/>
</dbReference>
<feature type="transmembrane region" description="Helical" evidence="15">
    <location>
        <begin position="192"/>
        <end position="213"/>
    </location>
</feature>
<dbReference type="InterPro" id="IPR003342">
    <property type="entry name" value="ArnT-like_N"/>
</dbReference>